<dbReference type="InterPro" id="IPR055482">
    <property type="entry name" value="DUF7054"/>
</dbReference>
<organism evidence="3 4">
    <name type="scientific">Cinchona calisaya</name>
    <dbReference type="NCBI Taxonomy" id="153742"/>
    <lineage>
        <taxon>Eukaryota</taxon>
        <taxon>Viridiplantae</taxon>
        <taxon>Streptophyta</taxon>
        <taxon>Embryophyta</taxon>
        <taxon>Tracheophyta</taxon>
        <taxon>Spermatophyta</taxon>
        <taxon>Magnoliopsida</taxon>
        <taxon>eudicotyledons</taxon>
        <taxon>Gunneridae</taxon>
        <taxon>Pentapetalae</taxon>
        <taxon>asterids</taxon>
        <taxon>lamiids</taxon>
        <taxon>Gentianales</taxon>
        <taxon>Rubiaceae</taxon>
        <taxon>Cinchonoideae</taxon>
        <taxon>Cinchoneae</taxon>
        <taxon>Cinchona</taxon>
    </lineage>
</organism>
<dbReference type="EMBL" id="JBJUIK010000016">
    <property type="protein sequence ID" value="KAL3499477.1"/>
    <property type="molecule type" value="Genomic_DNA"/>
</dbReference>
<dbReference type="AlphaFoldDB" id="A0ABD2XYZ5"/>
<evidence type="ECO:0000313" key="4">
    <source>
        <dbReference type="Proteomes" id="UP001630127"/>
    </source>
</evidence>
<dbReference type="PANTHER" id="PTHR33270">
    <property type="entry name" value="BNAC05G50380D PROTEIN"/>
    <property type="match status" value="1"/>
</dbReference>
<reference evidence="3 4" key="1">
    <citation type="submission" date="2024-11" db="EMBL/GenBank/DDBJ databases">
        <title>A near-complete genome assembly of Cinchona calisaya.</title>
        <authorList>
            <person name="Lian D.C."/>
            <person name="Zhao X.W."/>
            <person name="Wei L."/>
        </authorList>
    </citation>
    <scope>NUCLEOTIDE SEQUENCE [LARGE SCALE GENOMIC DNA]</scope>
    <source>
        <tissue evidence="3">Nenye</tissue>
    </source>
</reference>
<name>A0ABD2XYZ5_9GENT</name>
<feature type="chain" id="PRO_5044789257" description="DUF7054 domain-containing protein" evidence="1">
    <location>
        <begin position="17"/>
        <end position="174"/>
    </location>
</feature>
<dbReference type="PANTHER" id="PTHR33270:SF7">
    <property type="entry name" value="SNRNP25 UBIQUITIN-LIKE DOMAIN-CONTAINING PROTEIN"/>
    <property type="match status" value="1"/>
</dbReference>
<proteinExistence type="predicted"/>
<accession>A0ABD2XYZ5</accession>
<dbReference type="InterPro" id="IPR040358">
    <property type="entry name" value="At4g22758-like"/>
</dbReference>
<gene>
    <name evidence="3" type="ORF">ACH5RR_038570</name>
</gene>
<evidence type="ECO:0000256" key="1">
    <source>
        <dbReference type="SAM" id="SignalP"/>
    </source>
</evidence>
<evidence type="ECO:0000313" key="3">
    <source>
        <dbReference type="EMBL" id="KAL3499477.1"/>
    </source>
</evidence>
<evidence type="ECO:0000259" key="2">
    <source>
        <dbReference type="Pfam" id="PF23156"/>
    </source>
</evidence>
<keyword evidence="1" id="KW-0732">Signal</keyword>
<sequence length="174" mass="19500">MFYFIVFFFTSKMAFLQSPLKHRNEGGTGTGNSNSQSRLVGSFASASATVWGNNNERKQMSKLLMNVTLQNSLGPVQVVMSPENTVEELVKAVVEIYVRDKRRPLLASGDPRSFELHYSQFCLEGLKPEEKLKTLGSRNFFLLQKPRNAVNSSCSEQAKADSSFPLIKLMDILL</sequence>
<feature type="domain" description="DUF7054" evidence="2">
    <location>
        <begin position="60"/>
        <end position="142"/>
    </location>
</feature>
<feature type="signal peptide" evidence="1">
    <location>
        <begin position="1"/>
        <end position="16"/>
    </location>
</feature>
<comment type="caution">
    <text evidence="3">The sequence shown here is derived from an EMBL/GenBank/DDBJ whole genome shotgun (WGS) entry which is preliminary data.</text>
</comment>
<dbReference type="Proteomes" id="UP001630127">
    <property type="component" value="Unassembled WGS sequence"/>
</dbReference>
<dbReference type="Pfam" id="PF23156">
    <property type="entry name" value="DUF7054"/>
    <property type="match status" value="1"/>
</dbReference>
<protein>
    <recommendedName>
        <fullName evidence="2">DUF7054 domain-containing protein</fullName>
    </recommendedName>
</protein>
<keyword evidence="4" id="KW-1185">Reference proteome</keyword>